<dbReference type="GO" id="GO:0005524">
    <property type="term" value="F:ATP binding"/>
    <property type="evidence" value="ECO:0007669"/>
    <property type="project" value="UniProtKB-KW"/>
</dbReference>
<reference evidence="10" key="1">
    <citation type="journal article" date="2014" name="Int. J. Syst. Evol. Microbiol.">
        <title>Complete genome sequence of Corynebacterium casei LMG S-19264T (=DSM 44701T), isolated from a smear-ripened cheese.</title>
        <authorList>
            <consortium name="US DOE Joint Genome Institute (JGI-PGF)"/>
            <person name="Walter F."/>
            <person name="Albersmeier A."/>
            <person name="Kalinowski J."/>
            <person name="Ruckert C."/>
        </authorList>
    </citation>
    <scope>NUCLEOTIDE SEQUENCE</scope>
    <source>
        <strain evidence="10">CGMCC 1.15034</strain>
    </source>
</reference>
<comment type="similarity">
    <text evidence="2">Belongs to the ABC transporter superfamily.</text>
</comment>
<evidence type="ECO:0000256" key="8">
    <source>
        <dbReference type="ARBA" id="ARBA00024722"/>
    </source>
</evidence>
<dbReference type="Pfam" id="PF08352">
    <property type="entry name" value="oligo_HPY"/>
    <property type="match status" value="1"/>
</dbReference>
<sequence length="326" mass="35281">MTGAPLIEVEDLRIDLDDGERRVAAAEGVSFRISRGETFGLVGESGCGKSITALALIGLLRSPLSIGGGVIRFDGREIQHLSAAAQRDLRGNRIAMIFQEPMTALNPVSPVGRQIAEMFVLHKGKSWREANKLAVEALASVRVPAPERRVNDYPHQLSGGMRQRVMIAIALACGPDLLIADEPTTALDVTVQAEIIELMRNLCAQRGTAILMISHDLGLVANVCRRVAVMYAGRIVEERGSADIFRKPSHPYTQGLVDSLPRLGSRAALGRSRLKEIAGVVPAITNFPEGCRFNPRCAQATEMCRTTPPETDMLEAGGLVRCHHHA</sequence>
<evidence type="ECO:0000256" key="1">
    <source>
        <dbReference type="ARBA" id="ARBA00004417"/>
    </source>
</evidence>
<keyword evidence="3" id="KW-0813">Transport</keyword>
<dbReference type="RefSeq" id="WP_128966532.1">
    <property type="nucleotide sequence ID" value="NZ_BMHC01000006.1"/>
</dbReference>
<evidence type="ECO:0000256" key="7">
    <source>
        <dbReference type="ARBA" id="ARBA00023136"/>
    </source>
</evidence>
<dbReference type="InterPro" id="IPR027417">
    <property type="entry name" value="P-loop_NTPase"/>
</dbReference>
<dbReference type="EMBL" id="CP030057">
    <property type="protein sequence ID" value="QOZ60932.1"/>
    <property type="molecule type" value="Genomic_DNA"/>
</dbReference>
<dbReference type="NCBIfam" id="TIGR01727">
    <property type="entry name" value="oligo_HPY"/>
    <property type="match status" value="1"/>
</dbReference>
<proteinExistence type="inferred from homology"/>
<dbReference type="Pfam" id="PF00005">
    <property type="entry name" value="ABC_tran"/>
    <property type="match status" value="1"/>
</dbReference>
<dbReference type="GO" id="GO:0016887">
    <property type="term" value="F:ATP hydrolysis activity"/>
    <property type="evidence" value="ECO:0007669"/>
    <property type="project" value="InterPro"/>
</dbReference>
<dbReference type="InterPro" id="IPR003439">
    <property type="entry name" value="ABC_transporter-like_ATP-bd"/>
</dbReference>
<keyword evidence="4" id="KW-1003">Cell membrane</keyword>
<dbReference type="OrthoDB" id="9815712at2"/>
<keyword evidence="12" id="KW-1185">Reference proteome</keyword>
<keyword evidence="7" id="KW-0472">Membrane</keyword>
<dbReference type="PANTHER" id="PTHR43297:SF2">
    <property type="entry name" value="DIPEPTIDE TRANSPORT ATP-BINDING PROTEIN DPPD"/>
    <property type="match status" value="1"/>
</dbReference>
<dbReference type="FunFam" id="3.40.50.300:FF:000016">
    <property type="entry name" value="Oligopeptide ABC transporter ATP-binding component"/>
    <property type="match status" value="1"/>
</dbReference>
<evidence type="ECO:0000313" key="12">
    <source>
        <dbReference type="Proteomes" id="UP000593880"/>
    </source>
</evidence>
<evidence type="ECO:0000256" key="4">
    <source>
        <dbReference type="ARBA" id="ARBA00022475"/>
    </source>
</evidence>
<dbReference type="Gene3D" id="3.40.50.300">
    <property type="entry name" value="P-loop containing nucleotide triphosphate hydrolases"/>
    <property type="match status" value="1"/>
</dbReference>
<name>A0A410V897_9BRAD</name>
<evidence type="ECO:0000256" key="3">
    <source>
        <dbReference type="ARBA" id="ARBA00022448"/>
    </source>
</evidence>
<accession>A0A410V897</accession>
<dbReference type="GO" id="GO:0055085">
    <property type="term" value="P:transmembrane transport"/>
    <property type="evidence" value="ECO:0007669"/>
    <property type="project" value="UniProtKB-ARBA"/>
</dbReference>
<dbReference type="AlphaFoldDB" id="A0A410V897"/>
<comment type="subcellular location">
    <subcellularLocation>
        <location evidence="1">Cell inner membrane</location>
        <topology evidence="1">Peripheral membrane protein</topology>
    </subcellularLocation>
</comment>
<dbReference type="PROSITE" id="PS00211">
    <property type="entry name" value="ABC_TRANSPORTER_1"/>
    <property type="match status" value="1"/>
</dbReference>
<dbReference type="GO" id="GO:0015833">
    <property type="term" value="P:peptide transport"/>
    <property type="evidence" value="ECO:0007669"/>
    <property type="project" value="InterPro"/>
</dbReference>
<feature type="domain" description="ABC transporter" evidence="9">
    <location>
        <begin position="7"/>
        <end position="257"/>
    </location>
</feature>
<dbReference type="InterPro" id="IPR003593">
    <property type="entry name" value="AAA+_ATPase"/>
</dbReference>
<protein>
    <submittedName>
        <fullName evidence="10">ABC transporter ATP-binding protein</fullName>
    </submittedName>
</protein>
<dbReference type="InterPro" id="IPR017871">
    <property type="entry name" value="ABC_transporter-like_CS"/>
</dbReference>
<keyword evidence="6 10" id="KW-0067">ATP-binding</keyword>
<evidence type="ECO:0000256" key="6">
    <source>
        <dbReference type="ARBA" id="ARBA00022840"/>
    </source>
</evidence>
<evidence type="ECO:0000313" key="13">
    <source>
        <dbReference type="Proteomes" id="UP000625079"/>
    </source>
</evidence>
<organism evidence="10 13">
    <name type="scientific">Bradyrhizobium guangdongense</name>
    <dbReference type="NCBI Taxonomy" id="1325090"/>
    <lineage>
        <taxon>Bacteria</taxon>
        <taxon>Pseudomonadati</taxon>
        <taxon>Pseudomonadota</taxon>
        <taxon>Alphaproteobacteria</taxon>
        <taxon>Hyphomicrobiales</taxon>
        <taxon>Nitrobacteraceae</taxon>
        <taxon>Bradyrhizobium</taxon>
    </lineage>
</organism>
<dbReference type="PROSITE" id="PS50893">
    <property type="entry name" value="ABC_TRANSPORTER_2"/>
    <property type="match status" value="1"/>
</dbReference>
<evidence type="ECO:0000256" key="2">
    <source>
        <dbReference type="ARBA" id="ARBA00005417"/>
    </source>
</evidence>
<dbReference type="InterPro" id="IPR013563">
    <property type="entry name" value="Oligopep_ABC_C"/>
</dbReference>
<reference evidence="10" key="3">
    <citation type="submission" date="2022-12" db="EMBL/GenBank/DDBJ databases">
        <authorList>
            <person name="Sun Q."/>
            <person name="Zhou Y."/>
        </authorList>
    </citation>
    <scope>NUCLEOTIDE SEQUENCE</scope>
    <source>
        <strain evidence="10">CGMCC 1.15034</strain>
    </source>
</reference>
<evidence type="ECO:0000313" key="10">
    <source>
        <dbReference type="EMBL" id="GGI25367.1"/>
    </source>
</evidence>
<dbReference type="InterPro" id="IPR050388">
    <property type="entry name" value="ABC_Ni/Peptide_Import"/>
</dbReference>
<dbReference type="EMBL" id="BMHC01000006">
    <property type="protein sequence ID" value="GGI25367.1"/>
    <property type="molecule type" value="Genomic_DNA"/>
</dbReference>
<reference evidence="11 12" key="2">
    <citation type="submission" date="2018-06" db="EMBL/GenBank/DDBJ databases">
        <title>Comparative genomics of rhizobia nodulating Arachis hypogaea in China.</title>
        <authorList>
            <person name="Li Y."/>
        </authorList>
    </citation>
    <scope>NUCLEOTIDE SEQUENCE [LARGE SCALE GENOMIC DNA]</scope>
    <source>
        <strain evidence="11 12">CCBAU 51658</strain>
    </source>
</reference>
<dbReference type="GO" id="GO:0005886">
    <property type="term" value="C:plasma membrane"/>
    <property type="evidence" value="ECO:0007669"/>
    <property type="project" value="UniProtKB-SubCell"/>
</dbReference>
<dbReference type="Proteomes" id="UP000625079">
    <property type="component" value="Unassembled WGS sequence"/>
</dbReference>
<evidence type="ECO:0000313" key="11">
    <source>
        <dbReference type="EMBL" id="QOZ60932.1"/>
    </source>
</evidence>
<keyword evidence="5" id="KW-0547">Nucleotide-binding</keyword>
<dbReference type="SUPFAM" id="SSF52540">
    <property type="entry name" value="P-loop containing nucleoside triphosphate hydrolases"/>
    <property type="match status" value="1"/>
</dbReference>
<evidence type="ECO:0000256" key="5">
    <source>
        <dbReference type="ARBA" id="ARBA00022741"/>
    </source>
</evidence>
<dbReference type="Proteomes" id="UP000593880">
    <property type="component" value="Chromosome"/>
</dbReference>
<dbReference type="SMART" id="SM00382">
    <property type="entry name" value="AAA"/>
    <property type="match status" value="1"/>
</dbReference>
<dbReference type="CDD" id="cd03257">
    <property type="entry name" value="ABC_NikE_OppD_transporters"/>
    <property type="match status" value="1"/>
</dbReference>
<gene>
    <name evidence="10" type="ORF">GCM10010987_34030</name>
    <name evidence="11" type="ORF">XH86_21025</name>
</gene>
<comment type="function">
    <text evidence="8">Involved in beta-(1--&gt;2)glucan export. Transmembrane domains (TMD) form a pore in the inner membrane and the ATP-binding domain (NBD) is responsible for energy generation.</text>
</comment>
<evidence type="ECO:0000259" key="9">
    <source>
        <dbReference type="PROSITE" id="PS50893"/>
    </source>
</evidence>
<dbReference type="PANTHER" id="PTHR43297">
    <property type="entry name" value="OLIGOPEPTIDE TRANSPORT ATP-BINDING PROTEIN APPD"/>
    <property type="match status" value="1"/>
</dbReference>